<accession>A0ABS6F3A1</accession>
<dbReference type="InterPro" id="IPR055346">
    <property type="entry name" value="Fe-S_cluster_assembly_SufBD"/>
</dbReference>
<dbReference type="InterPro" id="IPR000825">
    <property type="entry name" value="SUF_FeS_clus_asmbl_SufBD_core"/>
</dbReference>
<gene>
    <name evidence="3" type="primary">sufD</name>
    <name evidence="3" type="ORF">KQI89_11435</name>
</gene>
<dbReference type="PANTHER" id="PTHR30508">
    <property type="entry name" value="FES CLUSTER ASSEMBLY PROTEIN SUF"/>
    <property type="match status" value="1"/>
</dbReference>
<organism evidence="3 4">
    <name type="scientific">Clostridium simiarum</name>
    <dbReference type="NCBI Taxonomy" id="2841506"/>
    <lineage>
        <taxon>Bacteria</taxon>
        <taxon>Bacillati</taxon>
        <taxon>Bacillota</taxon>
        <taxon>Clostridia</taxon>
        <taxon>Eubacteriales</taxon>
        <taxon>Clostridiaceae</taxon>
        <taxon>Clostridium</taxon>
    </lineage>
</organism>
<reference evidence="3 4" key="1">
    <citation type="submission" date="2021-06" db="EMBL/GenBank/DDBJ databases">
        <authorList>
            <person name="Sun Q."/>
            <person name="Li D."/>
        </authorList>
    </citation>
    <scope>NUCLEOTIDE SEQUENCE [LARGE SCALE GENOMIC DNA]</scope>
    <source>
        <strain evidence="3 4">MSJ-4</strain>
    </source>
</reference>
<dbReference type="Proteomes" id="UP000736583">
    <property type="component" value="Unassembled WGS sequence"/>
</dbReference>
<feature type="domain" description="SUF system FeS cluster assembly SufBD core" evidence="2">
    <location>
        <begin position="108"/>
        <end position="340"/>
    </location>
</feature>
<protein>
    <submittedName>
        <fullName evidence="3">Fe-S cluster assembly protein SufD</fullName>
    </submittedName>
</protein>
<comment type="caution">
    <text evidence="3">The sequence shown here is derived from an EMBL/GenBank/DDBJ whole genome shotgun (WGS) entry which is preliminary data.</text>
</comment>
<evidence type="ECO:0000313" key="4">
    <source>
        <dbReference type="Proteomes" id="UP000736583"/>
    </source>
</evidence>
<proteinExistence type="inferred from homology"/>
<evidence type="ECO:0000313" key="3">
    <source>
        <dbReference type="EMBL" id="MBU5592370.1"/>
    </source>
</evidence>
<dbReference type="EMBL" id="JAHLQL010000003">
    <property type="protein sequence ID" value="MBU5592370.1"/>
    <property type="molecule type" value="Genomic_DNA"/>
</dbReference>
<dbReference type="RefSeq" id="WP_216457163.1">
    <property type="nucleotide sequence ID" value="NZ_JAHLQL010000003.1"/>
</dbReference>
<comment type="similarity">
    <text evidence="1">Belongs to the iron-sulfur cluster assembly SufBD family.</text>
</comment>
<name>A0ABS6F3A1_9CLOT</name>
<dbReference type="NCBIfam" id="TIGR01981">
    <property type="entry name" value="sufD"/>
    <property type="match status" value="1"/>
</dbReference>
<evidence type="ECO:0000256" key="1">
    <source>
        <dbReference type="ARBA" id="ARBA00043967"/>
    </source>
</evidence>
<keyword evidence="4" id="KW-1185">Reference proteome</keyword>
<dbReference type="Pfam" id="PF01458">
    <property type="entry name" value="SUFBD_core"/>
    <property type="match status" value="1"/>
</dbReference>
<evidence type="ECO:0000259" key="2">
    <source>
        <dbReference type="Pfam" id="PF01458"/>
    </source>
</evidence>
<dbReference type="InterPro" id="IPR011542">
    <property type="entry name" value="SUF_FeS_clus_asmbl_SufD"/>
</dbReference>
<dbReference type="PANTHER" id="PTHR30508:SF1">
    <property type="entry name" value="UPF0051 PROTEIN ABCI8, CHLOROPLASTIC-RELATED"/>
    <property type="match status" value="1"/>
</dbReference>
<sequence length="369" mass="41937">MLNEAKEINRLPVITWRWLKVNELNLKELNLPEIKPYEREFLKTSSHGNVVVKSEFNIIDFDNSIKDSSTEYGVSEEVLKIAKDHKNTGVFIHAPRNEASKEPIKIEFVMDKNNASVIDNNIIVAEENSHITVVMEYKTEGEVQAFHNGITKIYAKDGARVNIIKVQTMNDHSYHFDSNVGFIGYGAEINYVSVELGGKVSVTNYVNDLEKETSKADLKSIYLADKDRIVDLSYKMNHIGRRTESNIETRGVLKDKARKTFRGTLDFKKGAARSKGSEEEYALLLDSTVKSDAIPLLLCDEDDVEGAHAASAGKVDEEKLFYLMSRGFNEKEAKLLIVEGSFRHIIDEIPVEDLREHIEKEVQRRLINE</sequence>